<gene>
    <name evidence="2" type="ORF">DFP72DRAFT_862660</name>
</gene>
<organism evidence="2 3">
    <name type="scientific">Ephemerocybe angulata</name>
    <dbReference type="NCBI Taxonomy" id="980116"/>
    <lineage>
        <taxon>Eukaryota</taxon>
        <taxon>Fungi</taxon>
        <taxon>Dikarya</taxon>
        <taxon>Basidiomycota</taxon>
        <taxon>Agaricomycotina</taxon>
        <taxon>Agaricomycetes</taxon>
        <taxon>Agaricomycetidae</taxon>
        <taxon>Agaricales</taxon>
        <taxon>Agaricineae</taxon>
        <taxon>Psathyrellaceae</taxon>
        <taxon>Ephemerocybe</taxon>
    </lineage>
</organism>
<evidence type="ECO:0000313" key="3">
    <source>
        <dbReference type="Proteomes" id="UP000521943"/>
    </source>
</evidence>
<feature type="region of interest" description="Disordered" evidence="1">
    <location>
        <begin position="1"/>
        <end position="138"/>
    </location>
</feature>
<feature type="region of interest" description="Disordered" evidence="1">
    <location>
        <begin position="592"/>
        <end position="872"/>
    </location>
</feature>
<dbReference type="OrthoDB" id="3002782at2759"/>
<feature type="compositionally biased region" description="Polar residues" evidence="1">
    <location>
        <begin position="598"/>
        <end position="617"/>
    </location>
</feature>
<feature type="compositionally biased region" description="Low complexity" evidence="1">
    <location>
        <begin position="682"/>
        <end position="696"/>
    </location>
</feature>
<evidence type="ECO:0000313" key="2">
    <source>
        <dbReference type="EMBL" id="KAF6741337.1"/>
    </source>
</evidence>
<feature type="compositionally biased region" description="Acidic residues" evidence="1">
    <location>
        <begin position="30"/>
        <end position="55"/>
    </location>
</feature>
<reference evidence="2 3" key="1">
    <citation type="submission" date="2020-07" db="EMBL/GenBank/DDBJ databases">
        <title>Comparative genomics of pyrophilous fungi reveals a link between fire events and developmental genes.</title>
        <authorList>
            <consortium name="DOE Joint Genome Institute"/>
            <person name="Steindorff A.S."/>
            <person name="Carver A."/>
            <person name="Calhoun S."/>
            <person name="Stillman K."/>
            <person name="Liu H."/>
            <person name="Lipzen A."/>
            <person name="Pangilinan J."/>
            <person name="Labutti K."/>
            <person name="Bruns T.D."/>
            <person name="Grigoriev I.V."/>
        </authorList>
    </citation>
    <scope>NUCLEOTIDE SEQUENCE [LARGE SCALE GENOMIC DNA]</scope>
    <source>
        <strain evidence="2 3">CBS 144469</strain>
    </source>
</reference>
<evidence type="ECO:0000256" key="1">
    <source>
        <dbReference type="SAM" id="MobiDB-lite"/>
    </source>
</evidence>
<protein>
    <submittedName>
        <fullName evidence="2">Uncharacterized protein</fullName>
    </submittedName>
</protein>
<proteinExistence type="predicted"/>
<comment type="caution">
    <text evidence="2">The sequence shown here is derived from an EMBL/GenBank/DDBJ whole genome shotgun (WGS) entry which is preliminary data.</text>
</comment>
<feature type="compositionally biased region" description="Acidic residues" evidence="1">
    <location>
        <begin position="12"/>
        <end position="22"/>
    </location>
</feature>
<sequence>MPKSRSSVMTEVVDEDEYDESEQYQGYETTDIEEDYRGDYISGDDGELEYDDDYGDQQYMGDDEPQSRYYEDDEDAEKEEDGDEEDGDEEIPQYDEDEEEDMDDDEEAGYNEDAGGNSDRDKDEEHPNHPESQPIDPEITLNFHSQDVAILKSFKGQYAGAGKHRSAVVAIAVEKIRARRVNNEPLQGRQKRALPFAVKNWFTENCQSEAETRAAGKVWTVKDVIKREMKEEVCERRDALYAEWLKDTPEGRKEAKANEAEARAKLKGKAPATRKGKQVGQGKGAIRFYAAAVDQIVNELSPDALARWEAVAKEWTNTQPTVEVMARAAEKGLSKELQALSTRVFKKMNARVVFLVAYVDTSGRVVTSPADFQEVMGTPSFLKSNAHIVQGSAVMGAFDKWAHHVLKSSSGPAPQGSGLPAPENVKASAKALMALQLGPKGDPILLNPSKTPMGVSEKTYLMDLFRSFIVKSYAIAMGTPGVRVTVPWAQISREPRSFLSEEYFPDGMIDKLGDPSDMNLLDLARLLCNWFKSQKALTRQQIDAPAFQFHSYFANGKFHPRKPRALLDLGDETRLGRPNPGRTVAWDASVTSAKGAARSNNASPHKGRSQSTAATRKQQVELHQESQPNQGRIKSKSPVKRSSVQREESRRPQAISRPASPRNSQSPAKKASGTASRRPRQESVAGQAGSQASRQASPEDGKRKKSSGPAQRQLEEPRRGRSRVPQRQMEEPRRGRSRAPRDDSPVQRQIASQPPHAKGRARRNADAPTDAIASRTRSRSRDTDDNEGDAEEEPGPARRGRAKAQPGRTVTMKVREDEIKPGRKRERSASTANARKVPTKVYENDDYPVHPALKRPPPPPVEKKKGSKGRGR</sequence>
<dbReference type="Proteomes" id="UP000521943">
    <property type="component" value="Unassembled WGS sequence"/>
</dbReference>
<feature type="compositionally biased region" description="Basic and acidic residues" evidence="1">
    <location>
        <begin position="728"/>
        <end position="745"/>
    </location>
</feature>
<dbReference type="AlphaFoldDB" id="A0A8H6H880"/>
<name>A0A8H6H880_9AGAR</name>
<feature type="compositionally biased region" description="Basic and acidic residues" evidence="1">
    <location>
        <begin position="118"/>
        <end position="129"/>
    </location>
</feature>
<feature type="compositionally biased region" description="Acidic residues" evidence="1">
    <location>
        <begin position="784"/>
        <end position="794"/>
    </location>
</feature>
<dbReference type="EMBL" id="JACGCI010000264">
    <property type="protein sequence ID" value="KAF6741337.1"/>
    <property type="molecule type" value="Genomic_DNA"/>
</dbReference>
<accession>A0A8H6H880</accession>
<feature type="compositionally biased region" description="Acidic residues" evidence="1">
    <location>
        <begin position="71"/>
        <end position="110"/>
    </location>
</feature>
<keyword evidence="3" id="KW-1185">Reference proteome</keyword>